<evidence type="ECO:0000313" key="4">
    <source>
        <dbReference type="EMBL" id="BCJ64341.1"/>
    </source>
</evidence>
<proteinExistence type="predicted"/>
<sequence length="473" mass="50524">MPNPWLALRFGADPSERIGQVGRAHERFVTGDPVPDQVRDVVADSWRRSAGALVDPDATAPIDLSDDELETYRAGHPLAAVLPVFRDLLGGIADDGEHIMAVCDAHGRLLWVEGHPRVLHRAEAMNFVAGARWDERHAGTNAPGVALAVDHSVQIFATEHFSRLVQPWTCAAAPIHDPLTGRLLGAIDVTGGDHLANPHSLALVQATARAAEAHLAGLGRAVGTRPGAALTALGRDEAVLTVDGRRVRLGRRHSELLVLLACHPQGRSGDQLGLDVYGDGILNPVTVRAELSRLRRILGPAVLDSRPYRLLVGLDADFVAVTRLLDQGRVAEALDAYGGPLLPGSDAPGVVRLRRLLDGQLRAGVLATRDPALLSAWTRAPWGGDDLQMWEALTTLLPSGSPRRPLALDRVHRLRGEYGLPVPAPADPAHRPQAARSGTPAHRPDTARPGTPVHRPDTARPGAPAAERNPRAT</sequence>
<dbReference type="Proteomes" id="UP000680866">
    <property type="component" value="Chromosome"/>
</dbReference>
<name>A0A810MTF3_9ACTN</name>
<evidence type="ECO:0000259" key="3">
    <source>
        <dbReference type="SMART" id="SM00862"/>
    </source>
</evidence>
<dbReference type="InterPro" id="IPR001867">
    <property type="entry name" value="OmpR/PhoB-type_DNA-bd"/>
</dbReference>
<dbReference type="GO" id="GO:0006355">
    <property type="term" value="P:regulation of DNA-templated transcription"/>
    <property type="evidence" value="ECO:0007669"/>
    <property type="project" value="InterPro"/>
</dbReference>
<gene>
    <name evidence="4" type="ORF">Prubr_13620</name>
</gene>
<evidence type="ECO:0000256" key="1">
    <source>
        <dbReference type="ARBA" id="ARBA00023125"/>
    </source>
</evidence>
<dbReference type="InterPro" id="IPR029016">
    <property type="entry name" value="GAF-like_dom_sf"/>
</dbReference>
<evidence type="ECO:0000313" key="5">
    <source>
        <dbReference type="Proteomes" id="UP000680866"/>
    </source>
</evidence>
<organism evidence="4 5">
    <name type="scientific">Polymorphospora rubra</name>
    <dbReference type="NCBI Taxonomy" id="338584"/>
    <lineage>
        <taxon>Bacteria</taxon>
        <taxon>Bacillati</taxon>
        <taxon>Actinomycetota</taxon>
        <taxon>Actinomycetes</taxon>
        <taxon>Micromonosporales</taxon>
        <taxon>Micromonosporaceae</taxon>
        <taxon>Polymorphospora</taxon>
    </lineage>
</organism>
<dbReference type="AlphaFoldDB" id="A0A810MTF3"/>
<reference evidence="4" key="1">
    <citation type="submission" date="2020-08" db="EMBL/GenBank/DDBJ databases">
        <title>Whole genome shotgun sequence of Polymorphospora rubra NBRC 101157.</title>
        <authorList>
            <person name="Komaki H."/>
            <person name="Tamura T."/>
        </authorList>
    </citation>
    <scope>NUCLEOTIDE SEQUENCE</scope>
    <source>
        <strain evidence="4">NBRC 101157</strain>
    </source>
</reference>
<feature type="domain" description="OmpR/PhoB-type" evidence="3">
    <location>
        <begin position="244"/>
        <end position="310"/>
    </location>
</feature>
<dbReference type="GO" id="GO:0000160">
    <property type="term" value="P:phosphorelay signal transduction system"/>
    <property type="evidence" value="ECO:0007669"/>
    <property type="project" value="InterPro"/>
</dbReference>
<keyword evidence="1" id="KW-0238">DNA-binding</keyword>
<protein>
    <submittedName>
        <fullName evidence="4">Transcriptional regulator</fullName>
    </submittedName>
</protein>
<dbReference type="GO" id="GO:0003677">
    <property type="term" value="F:DNA binding"/>
    <property type="evidence" value="ECO:0007669"/>
    <property type="project" value="UniProtKB-KW"/>
</dbReference>
<dbReference type="Pfam" id="PF01590">
    <property type="entry name" value="GAF"/>
    <property type="match status" value="1"/>
</dbReference>
<dbReference type="Gene3D" id="3.30.450.40">
    <property type="match status" value="1"/>
</dbReference>
<evidence type="ECO:0000256" key="2">
    <source>
        <dbReference type="SAM" id="MobiDB-lite"/>
    </source>
</evidence>
<dbReference type="KEGG" id="pry:Prubr_13620"/>
<keyword evidence="5" id="KW-1185">Reference proteome</keyword>
<accession>A0A810MTF3</accession>
<dbReference type="SMART" id="SM00862">
    <property type="entry name" value="Trans_reg_C"/>
    <property type="match status" value="1"/>
</dbReference>
<dbReference type="EMBL" id="AP023359">
    <property type="protein sequence ID" value="BCJ64341.1"/>
    <property type="molecule type" value="Genomic_DNA"/>
</dbReference>
<dbReference type="InterPro" id="IPR003018">
    <property type="entry name" value="GAF"/>
</dbReference>
<feature type="region of interest" description="Disordered" evidence="2">
    <location>
        <begin position="419"/>
        <end position="473"/>
    </location>
</feature>